<reference evidence="7" key="1">
    <citation type="submission" date="2020-10" db="EMBL/GenBank/DDBJ databases">
        <title>The Whole-Genome Sequence of Metschnikowia persimmonesis, a Novel Endophytic Yeast Species Isolated from Medicinal Plant Diospyros kaki Thumb.</title>
        <authorList>
            <person name="Rahmat E."/>
            <person name="Kang Y."/>
        </authorList>
    </citation>
    <scope>NUCLEOTIDE SEQUENCE</scope>
    <source>
        <strain evidence="7">KIOM G15050</strain>
    </source>
</reference>
<dbReference type="InterPro" id="IPR008906">
    <property type="entry name" value="HATC_C_dom"/>
</dbReference>
<comment type="subcellular location">
    <subcellularLocation>
        <location evidence="1">Nucleus</location>
    </subcellularLocation>
</comment>
<protein>
    <recommendedName>
        <fullName evidence="6">HAT C-terminal dimerisation domain-containing protein</fullName>
    </recommendedName>
</protein>
<dbReference type="EMBL" id="JACBPP010000002">
    <property type="protein sequence ID" value="KAF8004199.1"/>
    <property type="molecule type" value="Genomic_DNA"/>
</dbReference>
<keyword evidence="3" id="KW-0863">Zinc-finger</keyword>
<dbReference type="PANTHER" id="PTHR46481">
    <property type="entry name" value="ZINC FINGER BED DOMAIN-CONTAINING PROTEIN 4"/>
    <property type="match status" value="1"/>
</dbReference>
<feature type="domain" description="HAT C-terminal dimerisation" evidence="6">
    <location>
        <begin position="131"/>
        <end position="208"/>
    </location>
</feature>
<evidence type="ECO:0000256" key="5">
    <source>
        <dbReference type="ARBA" id="ARBA00023242"/>
    </source>
</evidence>
<dbReference type="GO" id="GO:0008270">
    <property type="term" value="F:zinc ion binding"/>
    <property type="evidence" value="ECO:0007669"/>
    <property type="project" value="UniProtKB-KW"/>
</dbReference>
<sequence length="271" mass="30930">MIDDLLRSFDDMLKTDFVIRNPLISCGISEARSKLLEYYPIQDESIKRLEPLYLAMVLDPRFKLETFRGAGFSDNKVEMIKHHFYAVYPQYLVQSKNAVNKLPQQSTQTSSPGLGRFRFGSQTDVVHSEHEIERYLMEPIENPRQDPVAFHKTREASFPIISRIARDYFAASAMSAPAEALFSRMGDIISKKRNKLLPTTIRILAILKSRGIIREEEIPQDNADTEDDVDQPIELTDEQEDAGVEELLVVDDAEDDEVIVDTLTATQVFET</sequence>
<accession>A0A8H7LD98</accession>
<name>A0A8H7LD98_9ASCO</name>
<dbReference type="GO" id="GO:0005634">
    <property type="term" value="C:nucleus"/>
    <property type="evidence" value="ECO:0007669"/>
    <property type="project" value="UniProtKB-SubCell"/>
</dbReference>
<evidence type="ECO:0000256" key="3">
    <source>
        <dbReference type="ARBA" id="ARBA00022771"/>
    </source>
</evidence>
<dbReference type="SUPFAM" id="SSF53098">
    <property type="entry name" value="Ribonuclease H-like"/>
    <property type="match status" value="1"/>
</dbReference>
<evidence type="ECO:0000313" key="8">
    <source>
        <dbReference type="Proteomes" id="UP000649328"/>
    </source>
</evidence>
<evidence type="ECO:0000259" key="6">
    <source>
        <dbReference type="Pfam" id="PF05699"/>
    </source>
</evidence>
<organism evidence="7 8">
    <name type="scientific">Metschnikowia pulcherrima</name>
    <dbReference type="NCBI Taxonomy" id="27326"/>
    <lineage>
        <taxon>Eukaryota</taxon>
        <taxon>Fungi</taxon>
        <taxon>Dikarya</taxon>
        <taxon>Ascomycota</taxon>
        <taxon>Saccharomycotina</taxon>
        <taxon>Pichiomycetes</taxon>
        <taxon>Metschnikowiaceae</taxon>
        <taxon>Metschnikowia</taxon>
    </lineage>
</organism>
<dbReference type="Proteomes" id="UP000649328">
    <property type="component" value="Unassembled WGS sequence"/>
</dbReference>
<dbReference type="Pfam" id="PF05699">
    <property type="entry name" value="Dimer_Tnp_hAT"/>
    <property type="match status" value="1"/>
</dbReference>
<comment type="caution">
    <text evidence="7">The sequence shown here is derived from an EMBL/GenBank/DDBJ whole genome shotgun (WGS) entry which is preliminary data.</text>
</comment>
<evidence type="ECO:0000256" key="2">
    <source>
        <dbReference type="ARBA" id="ARBA00022723"/>
    </source>
</evidence>
<keyword evidence="4" id="KW-0862">Zinc</keyword>
<dbReference type="InterPro" id="IPR012337">
    <property type="entry name" value="RNaseH-like_sf"/>
</dbReference>
<dbReference type="InterPro" id="IPR052035">
    <property type="entry name" value="ZnF_BED_domain_contain"/>
</dbReference>
<dbReference type="GO" id="GO:0046983">
    <property type="term" value="F:protein dimerization activity"/>
    <property type="evidence" value="ECO:0007669"/>
    <property type="project" value="InterPro"/>
</dbReference>
<dbReference type="OrthoDB" id="4035947at2759"/>
<evidence type="ECO:0000313" key="7">
    <source>
        <dbReference type="EMBL" id="KAF8004199.1"/>
    </source>
</evidence>
<keyword evidence="2" id="KW-0479">Metal-binding</keyword>
<evidence type="ECO:0000256" key="1">
    <source>
        <dbReference type="ARBA" id="ARBA00004123"/>
    </source>
</evidence>
<dbReference type="AlphaFoldDB" id="A0A8H7LD98"/>
<keyword evidence="8" id="KW-1185">Reference proteome</keyword>
<keyword evidence="5" id="KW-0539">Nucleus</keyword>
<gene>
    <name evidence="7" type="ORF">HF325_001647</name>
</gene>
<dbReference type="PANTHER" id="PTHR46481:SF10">
    <property type="entry name" value="ZINC FINGER BED DOMAIN-CONTAINING PROTEIN 39"/>
    <property type="match status" value="1"/>
</dbReference>
<evidence type="ECO:0000256" key="4">
    <source>
        <dbReference type="ARBA" id="ARBA00022833"/>
    </source>
</evidence>
<proteinExistence type="predicted"/>